<protein>
    <recommendedName>
        <fullName evidence="1">Phospholipid/glycerol acyltransferase domain-containing protein</fullName>
    </recommendedName>
</protein>
<evidence type="ECO:0000313" key="3">
    <source>
        <dbReference type="Proteomes" id="UP000000723"/>
    </source>
</evidence>
<organism evidence="2 3">
    <name type="scientific">Azobacteroides pseudotrichonymphae genomovar. CFP2</name>
    <dbReference type="NCBI Taxonomy" id="511995"/>
    <lineage>
        <taxon>Bacteria</taxon>
        <taxon>Pseudomonadati</taxon>
        <taxon>Bacteroidota</taxon>
        <taxon>Bacteroidia</taxon>
        <taxon>Bacteroidales</taxon>
        <taxon>Candidatus Azobacteroides</taxon>
    </lineage>
</organism>
<dbReference type="Pfam" id="PF01553">
    <property type="entry name" value="Acyltransferase"/>
    <property type="match status" value="1"/>
</dbReference>
<dbReference type="Proteomes" id="UP000000723">
    <property type="component" value="Chromosome"/>
</dbReference>
<dbReference type="KEGG" id="aps:CFPG_117"/>
<gene>
    <name evidence="2" type="ordered locus">CFPG_117</name>
</gene>
<dbReference type="GO" id="GO:0019698">
    <property type="term" value="P:D-galacturonate catabolic process"/>
    <property type="evidence" value="ECO:0007669"/>
    <property type="project" value="TreeGrafter"/>
</dbReference>
<dbReference type="PANTHER" id="PTHR30068">
    <property type="entry name" value="URONATE ISOMERASE"/>
    <property type="match status" value="1"/>
</dbReference>
<accession>B6YQA8</accession>
<feature type="domain" description="Phospholipid/glycerol acyltransferase" evidence="1">
    <location>
        <begin position="77"/>
        <end position="178"/>
    </location>
</feature>
<dbReference type="GO" id="GO:0042840">
    <property type="term" value="P:D-glucuronate catabolic process"/>
    <property type="evidence" value="ECO:0007669"/>
    <property type="project" value="TreeGrafter"/>
</dbReference>
<keyword evidence="3" id="KW-1185">Reference proteome</keyword>
<dbReference type="RefSeq" id="WP_012573141.1">
    <property type="nucleotide sequence ID" value="NC_011565.1"/>
</dbReference>
<dbReference type="PANTHER" id="PTHR30068:SF3">
    <property type="entry name" value="PHOSPHOLIPID_GLYCEROL ACYLTRANSFERASE DOMAIN-CONTAINING PROTEIN"/>
    <property type="match status" value="1"/>
</dbReference>
<sequence>MNKFDDICSYCDEEVPLAINRLVNNPHFRKITKVIFPQKSWEEIEILMRGCRTIREFQYNIIIKTAYDIISRTAKNVSSYGIENLRKDEPCTFISNHRDIVLDASILCILLIQGNYETVEIAIGDNLLVHSWIEDIVRLNKSFIVKRTPDFHQVMEVVTHLSQYVHFVIKEKKESIWIAQREGRAKNADDRTQEAILKMLMKDNTLPLEESIRELNLIPLSLSYEYDPCDFLKAKEAQQKRDNSKFKKTQEDDFMNMETGLFGYKGNIHFQLGRPINSLLEKADFQKSKDELTSKLASLIDTEIFLNYKFFPINYIAYDRLWGKENHFVKKYTNKDIKIFEAYLAQQLEKIDLKNKDVLFLKEKILEIYAYPVKNHITTKQKRK</sequence>
<dbReference type="HOGENOM" id="CLU_061982_0_0_10"/>
<reference evidence="3" key="1">
    <citation type="journal article" date="2008" name="Science">
        <title>Genome of an endosymbiont coupling N2 fixation to cellulolysis within RT protist cells in termite gut.</title>
        <authorList>
            <person name="Hongoh Y."/>
            <person name="Sharma V.K."/>
            <person name="Prakash T."/>
            <person name="Noda S."/>
            <person name="Toh H."/>
            <person name="Taylor T.D."/>
            <person name="Kudo T."/>
            <person name="Sakaki Y."/>
            <person name="Toyoda A."/>
            <person name="Hattori M."/>
            <person name="Ohkuma M."/>
        </authorList>
    </citation>
    <scope>NUCLEOTIDE SEQUENCE [LARGE SCALE GENOMIC DNA]</scope>
</reference>
<dbReference type="EMBL" id="AP010656">
    <property type="protein sequence ID" value="BAG83380.1"/>
    <property type="molecule type" value="Genomic_DNA"/>
</dbReference>
<dbReference type="AlphaFoldDB" id="B6YQA8"/>
<name>B6YQA8_AZOPC</name>
<evidence type="ECO:0000259" key="1">
    <source>
        <dbReference type="Pfam" id="PF01553"/>
    </source>
</evidence>
<dbReference type="GO" id="GO:0016746">
    <property type="term" value="F:acyltransferase activity"/>
    <property type="evidence" value="ECO:0007669"/>
    <property type="project" value="InterPro"/>
</dbReference>
<proteinExistence type="predicted"/>
<dbReference type="InterPro" id="IPR002123">
    <property type="entry name" value="Plipid/glycerol_acylTrfase"/>
</dbReference>
<dbReference type="eggNOG" id="COG0204">
    <property type="taxonomic scope" value="Bacteria"/>
</dbReference>
<evidence type="ECO:0000313" key="2">
    <source>
        <dbReference type="EMBL" id="BAG83380.1"/>
    </source>
</evidence>
<dbReference type="STRING" id="511995.CFPG_117"/>